<dbReference type="EMBL" id="JQAR01000026">
    <property type="protein sequence ID" value="KRN27118.1"/>
    <property type="molecule type" value="Genomic_DNA"/>
</dbReference>
<dbReference type="PATRIC" id="fig|1618.3.peg.1181"/>
<dbReference type="RefSeq" id="WP_056992055.1">
    <property type="nucleotide sequence ID" value="NZ_JQAR01000026.1"/>
</dbReference>
<reference evidence="3 4" key="1">
    <citation type="journal article" date="2015" name="Genome Announc.">
        <title>Expanding the biotechnology potential of lactobacilli through comparative genomics of 213 strains and associated genera.</title>
        <authorList>
            <person name="Sun Z."/>
            <person name="Harris H.M."/>
            <person name="McCann A."/>
            <person name="Guo C."/>
            <person name="Argimon S."/>
            <person name="Zhang W."/>
            <person name="Yang X."/>
            <person name="Jeffery I.B."/>
            <person name="Cooney J.C."/>
            <person name="Kagawa T.F."/>
            <person name="Liu W."/>
            <person name="Song Y."/>
            <person name="Salvetti E."/>
            <person name="Wrobel A."/>
            <person name="Rasinkangas P."/>
            <person name="Parkhill J."/>
            <person name="Rea M.C."/>
            <person name="O'Sullivan O."/>
            <person name="Ritari J."/>
            <person name="Douillard F.P."/>
            <person name="Paul Ross R."/>
            <person name="Yang R."/>
            <person name="Briner A.E."/>
            <person name="Felis G.E."/>
            <person name="de Vos W.M."/>
            <person name="Barrangou R."/>
            <person name="Klaenhammer T.R."/>
            <person name="Caufield P.W."/>
            <person name="Cui Y."/>
            <person name="Zhang H."/>
            <person name="O'Toole P.W."/>
        </authorList>
    </citation>
    <scope>NUCLEOTIDE SEQUENCE [LARGE SCALE GENOMIC DNA]</scope>
    <source>
        <strain evidence="3 4">ATCC 27304</strain>
    </source>
</reference>
<dbReference type="Gene3D" id="3.10.20.320">
    <property type="entry name" value="Putative peptidoglycan bound protein (lpxtg motif)"/>
    <property type="match status" value="1"/>
</dbReference>
<keyword evidence="1" id="KW-0677">Repeat</keyword>
<dbReference type="OrthoDB" id="2329985at2"/>
<evidence type="ECO:0000256" key="1">
    <source>
        <dbReference type="ARBA" id="ARBA00022737"/>
    </source>
</evidence>
<dbReference type="Proteomes" id="UP000051727">
    <property type="component" value="Unassembled WGS sequence"/>
</dbReference>
<dbReference type="STRING" id="1618.IV36_GL001170"/>
<evidence type="ECO:0000313" key="4">
    <source>
        <dbReference type="Proteomes" id="UP000051727"/>
    </source>
</evidence>
<feature type="domain" description="MucBP" evidence="2">
    <location>
        <begin position="139"/>
        <end position="197"/>
    </location>
</feature>
<feature type="domain" description="MucBP" evidence="2">
    <location>
        <begin position="70"/>
        <end position="110"/>
    </location>
</feature>
<sequence>MKFPKFIKNLLSRDSRRKYASKTVKNDVKAVTENSVSQQPLIKPENKKTVEITKKMSHTKKELQDSVLLIIYTDENGNELVTPQIVSGHLGEEINYRIKSLKNYDLINFKGFTKNYVDHYAILTLIFRKKTAGSIWIFCRDVDTNELILSPKLSKGYLGDAYQLYSPSIPEYSLLNVKESIRGTRSIESSSLTFFYRRKTWLENGQSSLYFKMKSSVPVYDSPGGKRLKINLSPQTIWKTFAVITTADNSKWYCIGGPLWIAFNNTLMSIYAEDETNEQYGHNSKKLATLIEATVDYVADRSVNLYDRPFGKISGTLKHGTKIKLEYLETSDEVTWYRLTNKLWLPSQYILFR</sequence>
<name>A0A0R2FFY5_9LACO</name>
<gene>
    <name evidence="3" type="ORF">IV36_GL001170</name>
</gene>
<dbReference type="InterPro" id="IPR009459">
    <property type="entry name" value="MucBP_dom"/>
</dbReference>
<protein>
    <recommendedName>
        <fullName evidence="2">MucBP domain-containing protein</fullName>
    </recommendedName>
</protein>
<proteinExistence type="predicted"/>
<dbReference type="Pfam" id="PF06458">
    <property type="entry name" value="MucBP"/>
    <property type="match status" value="2"/>
</dbReference>
<dbReference type="AlphaFoldDB" id="A0A0R2FFY5"/>
<comment type="caution">
    <text evidence="3">The sequence shown here is derived from an EMBL/GenBank/DDBJ whole genome shotgun (WGS) entry which is preliminary data.</text>
</comment>
<accession>A0A0R2FFY5</accession>
<organism evidence="3 4">
    <name type="scientific">Liquorilactobacillus mali</name>
    <dbReference type="NCBI Taxonomy" id="1618"/>
    <lineage>
        <taxon>Bacteria</taxon>
        <taxon>Bacillati</taxon>
        <taxon>Bacillota</taxon>
        <taxon>Bacilli</taxon>
        <taxon>Lactobacillales</taxon>
        <taxon>Lactobacillaceae</taxon>
        <taxon>Liquorilactobacillus</taxon>
    </lineage>
</organism>
<evidence type="ECO:0000313" key="3">
    <source>
        <dbReference type="EMBL" id="KRN27118.1"/>
    </source>
</evidence>
<evidence type="ECO:0000259" key="2">
    <source>
        <dbReference type="Pfam" id="PF06458"/>
    </source>
</evidence>